<accession>A0AAW0E130</accession>
<evidence type="ECO:0000313" key="2">
    <source>
        <dbReference type="EMBL" id="KAK7057344.1"/>
    </source>
</evidence>
<sequence length="213" mass="23531">MSRRLRFRRDPRPPIVPPLVEHDPLRDPSLHFHCLNRGHHTRYFGRQQFSENPHCLVPYHSYSLIGGDAAIETFRLLSAFRALSVDARNASPDNRLPARMVIRAKLAAVFGVAVRRQILDDRELLPRVIEERAVREILQDDFWSAWTGLDVPLLSYAGWGGDGGGDEDGSGGAWGGGWGGSDDRWGGGEAVDPHAADSWGSGNSWGETWPAAA</sequence>
<proteinExistence type="predicted"/>
<feature type="region of interest" description="Disordered" evidence="1">
    <location>
        <begin position="165"/>
        <end position="213"/>
    </location>
</feature>
<reference evidence="2 3" key="1">
    <citation type="journal article" date="2024" name="J Genomics">
        <title>Draft genome sequencing and assembly of Favolaschia claudopus CIRM-BRFM 2984 isolated from oak limbs.</title>
        <authorList>
            <person name="Navarro D."/>
            <person name="Drula E."/>
            <person name="Chaduli D."/>
            <person name="Cazenave R."/>
            <person name="Ahrendt S."/>
            <person name="Wang J."/>
            <person name="Lipzen A."/>
            <person name="Daum C."/>
            <person name="Barry K."/>
            <person name="Grigoriev I.V."/>
            <person name="Favel A."/>
            <person name="Rosso M.N."/>
            <person name="Martin F."/>
        </authorList>
    </citation>
    <scope>NUCLEOTIDE SEQUENCE [LARGE SCALE GENOMIC DNA]</scope>
    <source>
        <strain evidence="2 3">CIRM-BRFM 2984</strain>
    </source>
</reference>
<feature type="compositionally biased region" description="Gly residues" evidence="1">
    <location>
        <begin position="170"/>
        <end position="180"/>
    </location>
</feature>
<comment type="caution">
    <text evidence="2">The sequence shown here is derived from an EMBL/GenBank/DDBJ whole genome shotgun (WGS) entry which is preliminary data.</text>
</comment>
<dbReference type="EMBL" id="JAWWNJ010000004">
    <property type="protein sequence ID" value="KAK7057344.1"/>
    <property type="molecule type" value="Genomic_DNA"/>
</dbReference>
<evidence type="ECO:0000256" key="1">
    <source>
        <dbReference type="SAM" id="MobiDB-lite"/>
    </source>
</evidence>
<feature type="compositionally biased region" description="Basic and acidic residues" evidence="1">
    <location>
        <begin position="181"/>
        <end position="195"/>
    </location>
</feature>
<dbReference type="Proteomes" id="UP001362999">
    <property type="component" value="Unassembled WGS sequence"/>
</dbReference>
<evidence type="ECO:0000313" key="3">
    <source>
        <dbReference type="Proteomes" id="UP001362999"/>
    </source>
</evidence>
<keyword evidence="3" id="KW-1185">Reference proteome</keyword>
<organism evidence="2 3">
    <name type="scientific">Favolaschia claudopus</name>
    <dbReference type="NCBI Taxonomy" id="2862362"/>
    <lineage>
        <taxon>Eukaryota</taxon>
        <taxon>Fungi</taxon>
        <taxon>Dikarya</taxon>
        <taxon>Basidiomycota</taxon>
        <taxon>Agaricomycotina</taxon>
        <taxon>Agaricomycetes</taxon>
        <taxon>Agaricomycetidae</taxon>
        <taxon>Agaricales</taxon>
        <taxon>Marasmiineae</taxon>
        <taxon>Mycenaceae</taxon>
        <taxon>Favolaschia</taxon>
    </lineage>
</organism>
<gene>
    <name evidence="2" type="ORF">R3P38DRAFT_3168863</name>
</gene>
<name>A0AAW0E130_9AGAR</name>
<protein>
    <submittedName>
        <fullName evidence="2">Uncharacterized protein</fullName>
    </submittedName>
</protein>
<dbReference type="AlphaFoldDB" id="A0AAW0E130"/>